<evidence type="ECO:0000256" key="1">
    <source>
        <dbReference type="ARBA" id="ARBA00007514"/>
    </source>
</evidence>
<dbReference type="PANTHER" id="PTHR12789">
    <property type="entry name" value="DENSITY-REGULATED PROTEIN HOMOLOG"/>
    <property type="match status" value="1"/>
</dbReference>
<dbReference type="EMBL" id="HE575324">
    <property type="protein sequence ID" value="CCC94658.1"/>
    <property type="molecule type" value="Genomic_DNA"/>
</dbReference>
<dbReference type="GO" id="GO:0001731">
    <property type="term" value="P:formation of translation preinitiation complex"/>
    <property type="evidence" value="ECO:0007669"/>
    <property type="project" value="TreeGrafter"/>
</dbReference>
<evidence type="ECO:0000313" key="4">
    <source>
        <dbReference type="EMBL" id="CCC94658.1"/>
    </source>
</evidence>
<dbReference type="AlphaFoldDB" id="G0UZ39"/>
<sequence length="284" mass="31907">MGRNKKGKNVPRESTVEEECEEQQSVRNESEHSCEEAESAPEEESAATKKKVYHGSKLNKNQGKRKAKGSEAPAHVIEKDSAACVKGAEPGECEPCVGGDEDNSEHHDEDIAVELMKPVDVLYCPNCTFPAEMCEFSGMYEQCRPWLLEHAKELADAEERGRKRRVLTEAERIKRLLKGTNGKKGLERIVLIDVARRTGSRMTTTVKGLDLFGLNLKDLAREWKKMFSCGVGIKTDEKTEQSIVDIQGSVVTQLVDILPDKYGIPKGSIYRMENKERIKCYEDE</sequence>
<dbReference type="Pfam" id="PF21023">
    <property type="entry name" value="DENR_N"/>
    <property type="match status" value="1"/>
</dbReference>
<dbReference type="InterPro" id="IPR001950">
    <property type="entry name" value="SUI1"/>
</dbReference>
<evidence type="ECO:0000256" key="2">
    <source>
        <dbReference type="SAM" id="MobiDB-lite"/>
    </source>
</evidence>
<dbReference type="InterPro" id="IPR036877">
    <property type="entry name" value="SUI1_dom_sf"/>
</dbReference>
<evidence type="ECO:0000259" key="3">
    <source>
        <dbReference type="PROSITE" id="PS50296"/>
    </source>
</evidence>
<dbReference type="Gene3D" id="3.30.780.10">
    <property type="entry name" value="SUI1-like domain"/>
    <property type="match status" value="1"/>
</dbReference>
<dbReference type="VEuPathDB" id="TriTrypDB:TcIL3000.11.380"/>
<dbReference type="InterPro" id="IPR050318">
    <property type="entry name" value="DENR/SUI1_TIF"/>
</dbReference>
<reference evidence="4" key="1">
    <citation type="journal article" date="2012" name="Proc. Natl. Acad. Sci. U.S.A.">
        <title>Antigenic diversity is generated by distinct evolutionary mechanisms in African trypanosome species.</title>
        <authorList>
            <person name="Jackson A.P."/>
            <person name="Berry A."/>
            <person name="Aslett M."/>
            <person name="Allison H.C."/>
            <person name="Burton P."/>
            <person name="Vavrova-Anderson J."/>
            <person name="Brown R."/>
            <person name="Browne H."/>
            <person name="Corton N."/>
            <person name="Hauser H."/>
            <person name="Gamble J."/>
            <person name="Gilderthorp R."/>
            <person name="Marcello L."/>
            <person name="McQuillan J."/>
            <person name="Otto T.D."/>
            <person name="Quail M.A."/>
            <person name="Sanders M.J."/>
            <person name="van Tonder A."/>
            <person name="Ginger M.L."/>
            <person name="Field M.C."/>
            <person name="Barry J.D."/>
            <person name="Hertz-Fowler C."/>
            <person name="Berriman M."/>
        </authorList>
    </citation>
    <scope>NUCLEOTIDE SEQUENCE</scope>
    <source>
        <strain evidence="4">IL3000</strain>
    </source>
</reference>
<dbReference type="GO" id="GO:0003729">
    <property type="term" value="F:mRNA binding"/>
    <property type="evidence" value="ECO:0007669"/>
    <property type="project" value="TreeGrafter"/>
</dbReference>
<feature type="region of interest" description="Disordered" evidence="2">
    <location>
        <begin position="1"/>
        <end position="74"/>
    </location>
</feature>
<dbReference type="SUPFAM" id="SSF55159">
    <property type="entry name" value="eIF1-like"/>
    <property type="match status" value="1"/>
</dbReference>
<dbReference type="InterPro" id="IPR046447">
    <property type="entry name" value="DENR_C"/>
</dbReference>
<dbReference type="PANTHER" id="PTHR12789:SF0">
    <property type="entry name" value="DENSITY-REGULATED PROTEIN"/>
    <property type="match status" value="1"/>
</dbReference>
<proteinExistence type="inferred from homology"/>
<accession>G0UZ39</accession>
<dbReference type="GO" id="GO:0003743">
    <property type="term" value="F:translation initiation factor activity"/>
    <property type="evidence" value="ECO:0007669"/>
    <property type="project" value="InterPro"/>
</dbReference>
<dbReference type="InterPro" id="IPR048517">
    <property type="entry name" value="DENR_N"/>
</dbReference>
<dbReference type="Pfam" id="PF01253">
    <property type="entry name" value="SUI1"/>
    <property type="match status" value="1"/>
</dbReference>
<dbReference type="CDD" id="cd11607">
    <property type="entry name" value="DENR_C"/>
    <property type="match status" value="1"/>
</dbReference>
<gene>
    <name evidence="4" type="ORF">TCIL3000_11_380</name>
</gene>
<dbReference type="PROSITE" id="PS50296">
    <property type="entry name" value="SUI1"/>
    <property type="match status" value="1"/>
</dbReference>
<feature type="compositionally biased region" description="Acidic residues" evidence="2">
    <location>
        <begin position="36"/>
        <end position="45"/>
    </location>
</feature>
<name>G0UZ39_TRYCI</name>
<dbReference type="GO" id="GO:0002188">
    <property type="term" value="P:translation reinitiation"/>
    <property type="evidence" value="ECO:0007669"/>
    <property type="project" value="TreeGrafter"/>
</dbReference>
<feature type="domain" description="SUI1" evidence="3">
    <location>
        <begin position="190"/>
        <end position="262"/>
    </location>
</feature>
<organism evidence="4">
    <name type="scientific">Trypanosoma congolense (strain IL3000)</name>
    <dbReference type="NCBI Taxonomy" id="1068625"/>
    <lineage>
        <taxon>Eukaryota</taxon>
        <taxon>Discoba</taxon>
        <taxon>Euglenozoa</taxon>
        <taxon>Kinetoplastea</taxon>
        <taxon>Metakinetoplastina</taxon>
        <taxon>Trypanosomatida</taxon>
        <taxon>Trypanosomatidae</taxon>
        <taxon>Trypanosoma</taxon>
        <taxon>Nannomonas</taxon>
    </lineage>
</organism>
<comment type="similarity">
    <text evidence="1">Belongs to the DENR family.</text>
</comment>
<protein>
    <submittedName>
        <fullName evidence="4">Uncharacterized protein TCIL3000_11_380</fullName>
    </submittedName>
</protein>